<sequence>MAKRKLPDRPPNGIGAGQRPRLVPRALNVQGSLATLTKPFKVPYKVDKRRNEQDVGGGGGRSLRRRSQTVSYAGLDVATEVEMEGPDGLPPISSVVRKDALSSRRLAEDPVRLSQIESVLKRSFTVPIRGYIQRHSLPLTLGTKKKIALEPRPLHDPTDEFAIVLYDPSVDGDMVIQDTNDVPLQEVSQNTQAEQGAEHKKGLHPRFLSNGLKNKSLKELLGEDDDLGTKAKKFPNIPVVIDPKLAKILRPHQVEGVRFLYRCVTGLVMKDFLDKQTVENGSNSAAEVNEELVINRGAYGCIMADEMGLGKTLQCIALMWTLLRQGPQGKRLIDKCIIVCPSSLVNNWANELVKWLGPNTLSPLAIDGKKTNSVSESVRSWAQAQGRNIVKPVLIISYETLRRNVEALRNTKVGLMLADEGHRLKNADSLTFTSLDSIDCPRRVILSGTPIQNDLSEYFALLNFSNPGLLGTRSDFRKNYENPILLSRDADATDDQIKKGEEQLQKLSYVVSKFIIRRTNDILSKYLPCKYEHVIFVNLRPFQRELYEKLVKSREITKMVKGNNTGSQPLKAIGLLKKLCNHPDLLDFNEDLENFNDLQIPDDYEIPSKVNTRKAVQTKFSGKFAILERFLATIKSQSDDKIVLISNYTQTLDLIERLCRYKHYASLRLDGTMTINKRQKLVDRFNDPEGQEFIFLLSSKAGGCGINLIGANRLILMDPDWNPAADQQALARVWRDGQKKDCFIYRFISTGTIEEKIYQRQSMKMSLSSCVVDAKEDVERLFSTDNLRMLFKFNGETICETHETYHCKRCDSKSGKQKIKSPAMLYGDATTWNHLNHDALQKTNDHLLRNEFNSPDISYVFQYISH</sequence>
<keyword evidence="12" id="KW-0539">Nucleus</keyword>
<dbReference type="GO" id="GO:0005634">
    <property type="term" value="C:nucleus"/>
    <property type="evidence" value="ECO:0007669"/>
    <property type="project" value="UniProtKB-SubCell"/>
</dbReference>
<dbReference type="SUPFAM" id="SSF52540">
    <property type="entry name" value="P-loop containing nucleoside triphosphate hydrolases"/>
    <property type="match status" value="2"/>
</dbReference>
<evidence type="ECO:0000256" key="12">
    <source>
        <dbReference type="ARBA" id="ARBA00023242"/>
    </source>
</evidence>
<dbReference type="InterPro" id="IPR014001">
    <property type="entry name" value="Helicase_ATP-bd"/>
</dbReference>
<reference evidence="17 18" key="1">
    <citation type="submission" date="2020-06" db="EMBL/GenBank/DDBJ databases">
        <title>The yeast mating-type switching endonuclease HO is a domesticated member of an unorthodox homing genetic element family.</title>
        <authorList>
            <person name="Coughlan A.Y."/>
            <person name="Lombardi L."/>
            <person name="Braun-Galleani S."/>
            <person name="Martos A.R."/>
            <person name="Galeote V."/>
            <person name="Bigey F."/>
            <person name="Dequin S."/>
            <person name="Byrne K.P."/>
            <person name="Wolfe K.H."/>
        </authorList>
    </citation>
    <scope>NUCLEOTIDE SEQUENCE [LARGE SCALE GENOMIC DNA]</scope>
    <source>
        <strain evidence="17 18">CBS764</strain>
    </source>
</reference>
<evidence type="ECO:0000256" key="8">
    <source>
        <dbReference type="ARBA" id="ARBA00022806"/>
    </source>
</evidence>
<dbReference type="Gene3D" id="3.40.50.10810">
    <property type="entry name" value="Tandem AAA-ATPase domain"/>
    <property type="match status" value="1"/>
</dbReference>
<accession>A0A7G3ZDY5</accession>
<dbReference type="GO" id="GO:0003678">
    <property type="term" value="F:DNA helicase activity"/>
    <property type="evidence" value="ECO:0007669"/>
    <property type="project" value="UniProtKB-EC"/>
</dbReference>
<evidence type="ECO:0000259" key="15">
    <source>
        <dbReference type="PROSITE" id="PS51192"/>
    </source>
</evidence>
<dbReference type="Pfam" id="PF00176">
    <property type="entry name" value="SNF2-rel_dom"/>
    <property type="match status" value="1"/>
</dbReference>
<evidence type="ECO:0000256" key="10">
    <source>
        <dbReference type="ARBA" id="ARBA00023125"/>
    </source>
</evidence>
<protein>
    <recommendedName>
        <fullName evidence="3">DNA helicase</fullName>
        <ecNumber evidence="3">3.6.4.12</ecNumber>
    </recommendedName>
</protein>
<dbReference type="Gene3D" id="3.40.50.300">
    <property type="entry name" value="P-loop containing nucleotide triphosphate hydrolases"/>
    <property type="match status" value="1"/>
</dbReference>
<evidence type="ECO:0000256" key="4">
    <source>
        <dbReference type="ARBA" id="ARBA00022553"/>
    </source>
</evidence>
<evidence type="ECO:0000256" key="11">
    <source>
        <dbReference type="ARBA" id="ARBA00023204"/>
    </source>
</evidence>
<evidence type="ECO:0000256" key="3">
    <source>
        <dbReference type="ARBA" id="ARBA00012551"/>
    </source>
</evidence>
<dbReference type="SMART" id="SM00487">
    <property type="entry name" value="DEXDc"/>
    <property type="match status" value="1"/>
</dbReference>
<comment type="similarity">
    <text evidence="2">Belongs to the SNF2/RAD54 helicase family.</text>
</comment>
<evidence type="ECO:0000313" key="17">
    <source>
        <dbReference type="EMBL" id="QLL31721.1"/>
    </source>
</evidence>
<evidence type="ECO:0000256" key="1">
    <source>
        <dbReference type="ARBA" id="ARBA00004123"/>
    </source>
</evidence>
<dbReference type="GO" id="GO:0007131">
    <property type="term" value="P:reciprocal meiotic recombination"/>
    <property type="evidence" value="ECO:0007669"/>
    <property type="project" value="TreeGrafter"/>
</dbReference>
<dbReference type="RefSeq" id="XP_037138396.1">
    <property type="nucleotide sequence ID" value="XM_037282501.1"/>
</dbReference>
<feature type="region of interest" description="Disordered" evidence="14">
    <location>
        <begin position="47"/>
        <end position="68"/>
    </location>
</feature>
<dbReference type="GO" id="GO:0005524">
    <property type="term" value="F:ATP binding"/>
    <property type="evidence" value="ECO:0007669"/>
    <property type="project" value="UniProtKB-KW"/>
</dbReference>
<keyword evidence="7" id="KW-0378">Hydrolase</keyword>
<feature type="region of interest" description="Disordered" evidence="14">
    <location>
        <begin position="1"/>
        <end position="22"/>
    </location>
</feature>
<feature type="domain" description="Helicase ATP-binding" evidence="15">
    <location>
        <begin position="292"/>
        <end position="468"/>
    </location>
</feature>
<dbReference type="GO" id="GO:0015616">
    <property type="term" value="F:DNA translocase activity"/>
    <property type="evidence" value="ECO:0007669"/>
    <property type="project" value="TreeGrafter"/>
</dbReference>
<dbReference type="KEGG" id="tgb:HG536_0B05870"/>
<dbReference type="Gene3D" id="1.20.120.850">
    <property type="entry name" value="SWI2/SNF2 ATPases, N-terminal domain"/>
    <property type="match status" value="1"/>
</dbReference>
<dbReference type="GO" id="GO:0003677">
    <property type="term" value="F:DNA binding"/>
    <property type="evidence" value="ECO:0007669"/>
    <property type="project" value="UniProtKB-KW"/>
</dbReference>
<dbReference type="CDD" id="cd18793">
    <property type="entry name" value="SF2_C_SNF"/>
    <property type="match status" value="1"/>
</dbReference>
<dbReference type="GO" id="GO:0016817">
    <property type="term" value="F:hydrolase activity, acting on acid anhydrides"/>
    <property type="evidence" value="ECO:0007669"/>
    <property type="project" value="InterPro"/>
</dbReference>
<evidence type="ECO:0000259" key="16">
    <source>
        <dbReference type="PROSITE" id="PS51194"/>
    </source>
</evidence>
<keyword evidence="10" id="KW-0238">DNA-binding</keyword>
<dbReference type="EC" id="3.6.4.12" evidence="3"/>
<dbReference type="InterPro" id="IPR027417">
    <property type="entry name" value="P-loop_NTPase"/>
</dbReference>
<evidence type="ECO:0000256" key="6">
    <source>
        <dbReference type="ARBA" id="ARBA00022763"/>
    </source>
</evidence>
<proteinExistence type="inferred from homology"/>
<keyword evidence="6" id="KW-0227">DNA damage</keyword>
<evidence type="ECO:0000313" key="18">
    <source>
        <dbReference type="Proteomes" id="UP000515788"/>
    </source>
</evidence>
<dbReference type="PROSITE" id="PS51192">
    <property type="entry name" value="HELICASE_ATP_BIND_1"/>
    <property type="match status" value="1"/>
</dbReference>
<keyword evidence="5" id="KW-0547">Nucleotide-binding</keyword>
<evidence type="ECO:0000256" key="9">
    <source>
        <dbReference type="ARBA" id="ARBA00022840"/>
    </source>
</evidence>
<dbReference type="PANTHER" id="PTHR45629">
    <property type="entry name" value="SNF2/RAD54 FAMILY MEMBER"/>
    <property type="match status" value="1"/>
</dbReference>
<organism evidence="17 18">
    <name type="scientific">Torulaspora globosa</name>
    <dbReference type="NCBI Taxonomy" id="48254"/>
    <lineage>
        <taxon>Eukaryota</taxon>
        <taxon>Fungi</taxon>
        <taxon>Dikarya</taxon>
        <taxon>Ascomycota</taxon>
        <taxon>Saccharomycotina</taxon>
        <taxon>Saccharomycetes</taxon>
        <taxon>Saccharomycetales</taxon>
        <taxon>Saccharomycetaceae</taxon>
        <taxon>Torulaspora</taxon>
    </lineage>
</organism>
<dbReference type="EMBL" id="CP059247">
    <property type="protein sequence ID" value="QLL31721.1"/>
    <property type="molecule type" value="Genomic_DNA"/>
</dbReference>
<comment type="catalytic activity">
    <reaction evidence="13">
        <text>ATP + H2O = ADP + phosphate + H(+)</text>
        <dbReference type="Rhea" id="RHEA:13065"/>
        <dbReference type="ChEBI" id="CHEBI:15377"/>
        <dbReference type="ChEBI" id="CHEBI:15378"/>
        <dbReference type="ChEBI" id="CHEBI:30616"/>
        <dbReference type="ChEBI" id="CHEBI:43474"/>
        <dbReference type="ChEBI" id="CHEBI:456216"/>
        <dbReference type="EC" id="3.6.4.12"/>
    </reaction>
</comment>
<dbReference type="FunFam" id="3.40.50.300:FF:000332">
    <property type="entry name" value="DNA repair and recombination protein RAD54-like"/>
    <property type="match status" value="1"/>
</dbReference>
<keyword evidence="4" id="KW-0597">Phosphoprotein</keyword>
<dbReference type="Pfam" id="PF00271">
    <property type="entry name" value="Helicase_C"/>
    <property type="match status" value="1"/>
</dbReference>
<dbReference type="InterPro" id="IPR000330">
    <property type="entry name" value="SNF2_N"/>
</dbReference>
<dbReference type="AlphaFoldDB" id="A0A7G3ZDY5"/>
<keyword evidence="8" id="KW-0347">Helicase</keyword>
<evidence type="ECO:0000256" key="7">
    <source>
        <dbReference type="ARBA" id="ARBA00022801"/>
    </source>
</evidence>
<gene>
    <name evidence="17" type="ORF">HG536_0B05870</name>
</gene>
<dbReference type="InterPro" id="IPR049730">
    <property type="entry name" value="SNF2/RAD54-like_C"/>
</dbReference>
<feature type="domain" description="Helicase C-terminal" evidence="16">
    <location>
        <begin position="626"/>
        <end position="779"/>
    </location>
</feature>
<keyword evidence="11" id="KW-0234">DNA repair</keyword>
<dbReference type="InterPro" id="IPR013967">
    <property type="entry name" value="Rad54_N"/>
</dbReference>
<dbReference type="SMART" id="SM00490">
    <property type="entry name" value="HELICc"/>
    <property type="match status" value="1"/>
</dbReference>
<evidence type="ECO:0000256" key="5">
    <source>
        <dbReference type="ARBA" id="ARBA00022741"/>
    </source>
</evidence>
<dbReference type="OrthoDB" id="413460at2759"/>
<keyword evidence="18" id="KW-1185">Reference proteome</keyword>
<keyword evidence="9" id="KW-0067">ATP-binding</keyword>
<dbReference type="InterPro" id="IPR038718">
    <property type="entry name" value="SNF2-like_sf"/>
</dbReference>
<name>A0A7G3ZDY5_9SACH</name>
<dbReference type="GeneID" id="59324840"/>
<dbReference type="PANTHER" id="PTHR45629:SF7">
    <property type="entry name" value="DNA EXCISION REPAIR PROTEIN ERCC-6-RELATED"/>
    <property type="match status" value="1"/>
</dbReference>
<evidence type="ECO:0000256" key="2">
    <source>
        <dbReference type="ARBA" id="ARBA00007025"/>
    </source>
</evidence>
<dbReference type="Proteomes" id="UP000515788">
    <property type="component" value="Chromosome 2"/>
</dbReference>
<dbReference type="PROSITE" id="PS51194">
    <property type="entry name" value="HELICASE_CTER"/>
    <property type="match status" value="1"/>
</dbReference>
<dbReference type="InterPro" id="IPR050496">
    <property type="entry name" value="SNF2_RAD54_helicase_repair"/>
</dbReference>
<dbReference type="Pfam" id="PF08658">
    <property type="entry name" value="Rad54_N"/>
    <property type="match status" value="1"/>
</dbReference>
<evidence type="ECO:0000256" key="14">
    <source>
        <dbReference type="SAM" id="MobiDB-lite"/>
    </source>
</evidence>
<dbReference type="InterPro" id="IPR001650">
    <property type="entry name" value="Helicase_C-like"/>
</dbReference>
<comment type="subcellular location">
    <subcellularLocation>
        <location evidence="1">Nucleus</location>
    </subcellularLocation>
</comment>
<evidence type="ECO:0000256" key="13">
    <source>
        <dbReference type="ARBA" id="ARBA00047995"/>
    </source>
</evidence>
<dbReference type="GO" id="GO:0045003">
    <property type="term" value="P:double-strand break repair via synthesis-dependent strand annealing"/>
    <property type="evidence" value="ECO:0007669"/>
    <property type="project" value="TreeGrafter"/>
</dbReference>